<dbReference type="EMBL" id="MU006727">
    <property type="protein sequence ID" value="KAF2625070.1"/>
    <property type="molecule type" value="Genomic_DNA"/>
</dbReference>
<accession>A0ACB6RSW0</accession>
<name>A0ACB6RSW0_9PLEO</name>
<organism evidence="1 2">
    <name type="scientific">Macroventuria anomochaeta</name>
    <dbReference type="NCBI Taxonomy" id="301207"/>
    <lineage>
        <taxon>Eukaryota</taxon>
        <taxon>Fungi</taxon>
        <taxon>Dikarya</taxon>
        <taxon>Ascomycota</taxon>
        <taxon>Pezizomycotina</taxon>
        <taxon>Dothideomycetes</taxon>
        <taxon>Pleosporomycetidae</taxon>
        <taxon>Pleosporales</taxon>
        <taxon>Pleosporineae</taxon>
        <taxon>Didymellaceae</taxon>
        <taxon>Macroventuria</taxon>
    </lineage>
</organism>
<comment type="caution">
    <text evidence="1">The sequence shown here is derived from an EMBL/GenBank/DDBJ whole genome shotgun (WGS) entry which is preliminary data.</text>
</comment>
<gene>
    <name evidence="1" type="ORF">BU25DRAFT_412882</name>
</gene>
<reference evidence="1" key="1">
    <citation type="journal article" date="2020" name="Stud. Mycol.">
        <title>101 Dothideomycetes genomes: a test case for predicting lifestyles and emergence of pathogens.</title>
        <authorList>
            <person name="Haridas S."/>
            <person name="Albert R."/>
            <person name="Binder M."/>
            <person name="Bloem J."/>
            <person name="Labutti K."/>
            <person name="Salamov A."/>
            <person name="Andreopoulos B."/>
            <person name="Baker S."/>
            <person name="Barry K."/>
            <person name="Bills G."/>
            <person name="Bluhm B."/>
            <person name="Cannon C."/>
            <person name="Castanera R."/>
            <person name="Culley D."/>
            <person name="Daum C."/>
            <person name="Ezra D."/>
            <person name="Gonzalez J."/>
            <person name="Henrissat B."/>
            <person name="Kuo A."/>
            <person name="Liang C."/>
            <person name="Lipzen A."/>
            <person name="Lutzoni F."/>
            <person name="Magnuson J."/>
            <person name="Mondo S."/>
            <person name="Nolan M."/>
            <person name="Ohm R."/>
            <person name="Pangilinan J."/>
            <person name="Park H.-J."/>
            <person name="Ramirez L."/>
            <person name="Alfaro M."/>
            <person name="Sun H."/>
            <person name="Tritt A."/>
            <person name="Yoshinaga Y."/>
            <person name="Zwiers L.-H."/>
            <person name="Turgeon B."/>
            <person name="Goodwin S."/>
            <person name="Spatafora J."/>
            <person name="Crous P."/>
            <person name="Grigoriev I."/>
        </authorList>
    </citation>
    <scope>NUCLEOTIDE SEQUENCE</scope>
    <source>
        <strain evidence="1">CBS 525.71</strain>
    </source>
</reference>
<sequence length="62" mass="7204">MTDFVQLLTLRLLEFHVGAIYHAAFLCMCGFSVVVLLRHLPVLVECRCHVDIEPLELREVFF</sequence>
<protein>
    <submittedName>
        <fullName evidence="1">Uncharacterized protein</fullName>
    </submittedName>
</protein>
<keyword evidence="2" id="KW-1185">Reference proteome</keyword>
<proteinExistence type="predicted"/>
<dbReference type="Proteomes" id="UP000799754">
    <property type="component" value="Unassembled WGS sequence"/>
</dbReference>
<evidence type="ECO:0000313" key="1">
    <source>
        <dbReference type="EMBL" id="KAF2625070.1"/>
    </source>
</evidence>
<evidence type="ECO:0000313" key="2">
    <source>
        <dbReference type="Proteomes" id="UP000799754"/>
    </source>
</evidence>